<keyword evidence="5" id="KW-0175">Coiled coil</keyword>
<accession>J9CID3</accession>
<dbReference type="InterPro" id="IPR050696">
    <property type="entry name" value="FtsA/MreB"/>
</dbReference>
<evidence type="ECO:0000256" key="3">
    <source>
        <dbReference type="ARBA" id="ARBA00023136"/>
    </source>
</evidence>
<dbReference type="InterPro" id="IPR020823">
    <property type="entry name" value="Cell_div_FtsA"/>
</dbReference>
<dbReference type="Pfam" id="PF14450">
    <property type="entry name" value="FtsA"/>
    <property type="match status" value="1"/>
</dbReference>
<dbReference type="GO" id="GO:0051301">
    <property type="term" value="P:cell division"/>
    <property type="evidence" value="ECO:0007669"/>
    <property type="project" value="UniProtKB-KW"/>
</dbReference>
<keyword evidence="1" id="KW-1003">Cell membrane</keyword>
<feature type="domain" description="SHS2" evidence="6">
    <location>
        <begin position="27"/>
        <end position="215"/>
    </location>
</feature>
<evidence type="ECO:0000259" key="6">
    <source>
        <dbReference type="SMART" id="SM00842"/>
    </source>
</evidence>
<dbReference type="Gene3D" id="3.30.420.40">
    <property type="match status" value="2"/>
</dbReference>
<dbReference type="PANTHER" id="PTHR32432">
    <property type="entry name" value="CELL DIVISION PROTEIN FTSA-RELATED"/>
    <property type="match status" value="1"/>
</dbReference>
<comment type="caution">
    <text evidence="7">The sequence shown here is derived from an EMBL/GenBank/DDBJ whole genome shotgun (WGS) entry which is preliminary data.</text>
</comment>
<keyword evidence="3" id="KW-0472">Membrane</keyword>
<reference evidence="7" key="1">
    <citation type="journal article" date="2012" name="PLoS ONE">
        <title>Gene sets for utilization of primary and secondary nutrition supplies in the distal gut of endangered iberian lynx.</title>
        <authorList>
            <person name="Alcaide M."/>
            <person name="Messina E."/>
            <person name="Richter M."/>
            <person name="Bargiela R."/>
            <person name="Peplies J."/>
            <person name="Huws S.A."/>
            <person name="Newbold C.J."/>
            <person name="Golyshin P.N."/>
            <person name="Simon M.A."/>
            <person name="Lopez G."/>
            <person name="Yakimov M.M."/>
            <person name="Ferrer M."/>
        </authorList>
    </citation>
    <scope>NUCLEOTIDE SEQUENCE</scope>
</reference>
<sequence>MLKKTDERSLTNESIKNKIMATEDNFIVAIELGSSKVTGVAGCKQPDGAIQILAFAQEPSTTFIRKGRINNVNKMTQCILNMKEKMEQKMQKSISRVYVGIGGMGMHTVANTVVRHFDSKIEITQDMIDALCDENRNTSNNDRDILESVPQEYRLGTQLQMDPVGILSDNVEGHYLNIVANSTVREEIRNCFRAAGVTIADLPITVQALSDAMLTEPEKRSGCVFVDMGSETTSVAIYKNNVLRHLAVIPLGGANINRDIMSLQIEDEEAEELKLKYGSAIAHTGDEQHKPITLRDGRQVKYDEFSGLVEARLEEIILNVKNQIALSKFDKGQLIGGLIITGGASNMKDIDKAFIRDTQIEKIRFVRNIRTPLRLGDFPHFNENGDCNAAIALIEKGEMNCCGGPIGQPQLFDEHTEPIPTPEEIEEEKKREEQRIAEEVARITREKEEEERRRLEEEAAKKKKAGINRFKTGFQKIGKFFSGLVNENDN</sequence>
<proteinExistence type="inferred from homology"/>
<organism evidence="7">
    <name type="scientific">gut metagenome</name>
    <dbReference type="NCBI Taxonomy" id="749906"/>
    <lineage>
        <taxon>unclassified sequences</taxon>
        <taxon>metagenomes</taxon>
        <taxon>organismal metagenomes</taxon>
    </lineage>
</organism>
<dbReference type="HAMAP" id="MF_02033">
    <property type="entry name" value="FtsA"/>
    <property type="match status" value="1"/>
</dbReference>
<evidence type="ECO:0000256" key="1">
    <source>
        <dbReference type="ARBA" id="ARBA00022475"/>
    </source>
</evidence>
<dbReference type="InterPro" id="IPR043129">
    <property type="entry name" value="ATPase_NBD"/>
</dbReference>
<evidence type="ECO:0000256" key="2">
    <source>
        <dbReference type="ARBA" id="ARBA00022618"/>
    </source>
</evidence>
<feature type="coiled-coil region" evidence="5">
    <location>
        <begin position="426"/>
        <end position="465"/>
    </location>
</feature>
<dbReference type="PIRSF" id="PIRSF003101">
    <property type="entry name" value="FtsA"/>
    <property type="match status" value="1"/>
</dbReference>
<dbReference type="EMBL" id="AMCI01003644">
    <property type="protein sequence ID" value="EJW99820.1"/>
    <property type="molecule type" value="Genomic_DNA"/>
</dbReference>
<dbReference type="InterPro" id="IPR003494">
    <property type="entry name" value="SHS2_FtsA"/>
</dbReference>
<dbReference type="GO" id="GO:0032153">
    <property type="term" value="C:cell division site"/>
    <property type="evidence" value="ECO:0007669"/>
    <property type="project" value="TreeGrafter"/>
</dbReference>
<name>J9CID3_9ZZZZ</name>
<gene>
    <name evidence="7" type="ORF">EVA_12086</name>
</gene>
<dbReference type="SMART" id="SM00842">
    <property type="entry name" value="FtsA"/>
    <property type="match status" value="1"/>
</dbReference>
<protein>
    <submittedName>
        <fullName evidence="7">Cell division protein FtsA</fullName>
    </submittedName>
</protein>
<dbReference type="PANTHER" id="PTHR32432:SF4">
    <property type="entry name" value="CELL DIVISION PROTEIN FTSA"/>
    <property type="match status" value="1"/>
</dbReference>
<dbReference type="Pfam" id="PF02491">
    <property type="entry name" value="SHS2_FTSA"/>
    <property type="match status" value="1"/>
</dbReference>
<dbReference type="NCBIfam" id="TIGR01174">
    <property type="entry name" value="ftsA"/>
    <property type="match status" value="1"/>
</dbReference>
<dbReference type="AlphaFoldDB" id="J9CID3"/>
<evidence type="ECO:0000313" key="7">
    <source>
        <dbReference type="EMBL" id="EJW99820.1"/>
    </source>
</evidence>
<evidence type="ECO:0000256" key="5">
    <source>
        <dbReference type="SAM" id="Coils"/>
    </source>
</evidence>
<evidence type="ECO:0000256" key="4">
    <source>
        <dbReference type="ARBA" id="ARBA00023306"/>
    </source>
</evidence>
<dbReference type="GO" id="GO:0009898">
    <property type="term" value="C:cytoplasmic side of plasma membrane"/>
    <property type="evidence" value="ECO:0007669"/>
    <property type="project" value="TreeGrafter"/>
</dbReference>
<keyword evidence="4" id="KW-0131">Cell cycle</keyword>
<keyword evidence="2 7" id="KW-0132">Cell division</keyword>
<dbReference type="SUPFAM" id="SSF53067">
    <property type="entry name" value="Actin-like ATPase domain"/>
    <property type="match status" value="2"/>
</dbReference>